<feature type="transmembrane region" description="Helical" evidence="9">
    <location>
        <begin position="372"/>
        <end position="388"/>
    </location>
</feature>
<evidence type="ECO:0000256" key="5">
    <source>
        <dbReference type="ARBA" id="ARBA00022597"/>
    </source>
</evidence>
<dbReference type="PANTHER" id="PTHR23535">
    <property type="entry name" value="SUGAR EFFLUX TRANSPORTER A-RELATED"/>
    <property type="match status" value="1"/>
</dbReference>
<feature type="domain" description="Major facilitator superfamily (MFS) profile" evidence="10">
    <location>
        <begin position="13"/>
        <end position="395"/>
    </location>
</feature>
<dbReference type="Pfam" id="PF07690">
    <property type="entry name" value="MFS_1"/>
    <property type="match status" value="1"/>
</dbReference>
<dbReference type="PANTHER" id="PTHR23535:SF2">
    <property type="entry name" value="SUGAR EFFLUX TRANSPORTER A-RELATED"/>
    <property type="match status" value="1"/>
</dbReference>
<keyword evidence="7 9" id="KW-1133">Transmembrane helix</keyword>
<evidence type="ECO:0000256" key="2">
    <source>
        <dbReference type="ARBA" id="ARBA00006523"/>
    </source>
</evidence>
<keyword evidence="4" id="KW-1003">Cell membrane</keyword>
<comment type="caution">
    <text evidence="11">The sequence shown here is derived from an EMBL/GenBank/DDBJ whole genome shotgun (WGS) entry which is preliminary data.</text>
</comment>
<feature type="transmembrane region" description="Helical" evidence="9">
    <location>
        <begin position="222"/>
        <end position="244"/>
    </location>
</feature>
<dbReference type="InterPro" id="IPR011701">
    <property type="entry name" value="MFS"/>
</dbReference>
<dbReference type="SUPFAM" id="SSF103473">
    <property type="entry name" value="MFS general substrate transporter"/>
    <property type="match status" value="1"/>
</dbReference>
<dbReference type="Proteomes" id="UP000676456">
    <property type="component" value="Unassembled WGS sequence"/>
</dbReference>
<evidence type="ECO:0000256" key="3">
    <source>
        <dbReference type="ARBA" id="ARBA00022448"/>
    </source>
</evidence>
<evidence type="ECO:0000256" key="6">
    <source>
        <dbReference type="ARBA" id="ARBA00022692"/>
    </source>
</evidence>
<feature type="transmembrane region" description="Helical" evidence="9">
    <location>
        <begin position="102"/>
        <end position="125"/>
    </location>
</feature>
<feature type="transmembrane region" description="Helical" evidence="9">
    <location>
        <begin position="309"/>
        <end position="331"/>
    </location>
</feature>
<dbReference type="AlphaFoldDB" id="A0A942UQJ5"/>
<protein>
    <submittedName>
        <fullName evidence="11">Sugar efflux transporter</fullName>
    </submittedName>
</protein>
<comment type="similarity">
    <text evidence="2">Belongs to the major facilitator superfamily. Set transporter family.</text>
</comment>
<dbReference type="PROSITE" id="PS50850">
    <property type="entry name" value="MFS"/>
    <property type="match status" value="1"/>
</dbReference>
<feature type="transmembrane region" description="Helical" evidence="9">
    <location>
        <begin position="173"/>
        <end position="192"/>
    </location>
</feature>
<keyword evidence="6 9" id="KW-0812">Transmembrane</keyword>
<feature type="transmembrane region" description="Helical" evidence="9">
    <location>
        <begin position="284"/>
        <end position="303"/>
    </location>
</feature>
<dbReference type="InterPro" id="IPR020846">
    <property type="entry name" value="MFS_dom"/>
</dbReference>
<proteinExistence type="inferred from homology"/>
<dbReference type="CDD" id="cd17471">
    <property type="entry name" value="MFS_Set"/>
    <property type="match status" value="1"/>
</dbReference>
<dbReference type="InterPro" id="IPR036259">
    <property type="entry name" value="MFS_trans_sf"/>
</dbReference>
<gene>
    <name evidence="11" type="ORF">KHA91_16245</name>
</gene>
<organism evidence="11 12">
    <name type="scientific">Lederbergia citrea</name>
    <dbReference type="NCBI Taxonomy" id="2833581"/>
    <lineage>
        <taxon>Bacteria</taxon>
        <taxon>Bacillati</taxon>
        <taxon>Bacillota</taxon>
        <taxon>Bacilli</taxon>
        <taxon>Bacillales</taxon>
        <taxon>Bacillaceae</taxon>
        <taxon>Lederbergia</taxon>
    </lineage>
</organism>
<feature type="transmembrane region" description="Helical" evidence="9">
    <location>
        <begin position="80"/>
        <end position="96"/>
    </location>
</feature>
<evidence type="ECO:0000256" key="4">
    <source>
        <dbReference type="ARBA" id="ARBA00022475"/>
    </source>
</evidence>
<evidence type="ECO:0000313" key="12">
    <source>
        <dbReference type="Proteomes" id="UP000676456"/>
    </source>
</evidence>
<keyword evidence="3" id="KW-0813">Transport</keyword>
<feature type="transmembrane region" description="Helical" evidence="9">
    <location>
        <begin position="256"/>
        <end position="275"/>
    </location>
</feature>
<feature type="transmembrane region" description="Helical" evidence="9">
    <location>
        <begin position="343"/>
        <end position="366"/>
    </location>
</feature>
<feature type="transmembrane region" description="Helical" evidence="9">
    <location>
        <begin position="47"/>
        <end position="68"/>
    </location>
</feature>
<dbReference type="RefSeq" id="WP_213099298.1">
    <property type="nucleotide sequence ID" value="NZ_JAGYPN010000003.1"/>
</dbReference>
<evidence type="ECO:0000256" key="7">
    <source>
        <dbReference type="ARBA" id="ARBA00022989"/>
    </source>
</evidence>
<keyword evidence="8 9" id="KW-0472">Membrane</keyword>
<dbReference type="Gene3D" id="1.20.1250.20">
    <property type="entry name" value="MFS general substrate transporter like domains"/>
    <property type="match status" value="2"/>
</dbReference>
<evidence type="ECO:0000256" key="8">
    <source>
        <dbReference type="ARBA" id="ARBA00023136"/>
    </source>
</evidence>
<dbReference type="GO" id="GO:0005886">
    <property type="term" value="C:plasma membrane"/>
    <property type="evidence" value="ECO:0007669"/>
    <property type="project" value="UniProtKB-SubCell"/>
</dbReference>
<accession>A0A942UQJ5</accession>
<feature type="transmembrane region" description="Helical" evidence="9">
    <location>
        <begin position="14"/>
        <end position="35"/>
    </location>
</feature>
<keyword evidence="5" id="KW-0762">Sugar transport</keyword>
<feature type="transmembrane region" description="Helical" evidence="9">
    <location>
        <begin position="146"/>
        <end position="167"/>
    </location>
</feature>
<evidence type="ECO:0000256" key="1">
    <source>
        <dbReference type="ARBA" id="ARBA00004651"/>
    </source>
</evidence>
<dbReference type="GO" id="GO:0022857">
    <property type="term" value="F:transmembrane transporter activity"/>
    <property type="evidence" value="ECO:0007669"/>
    <property type="project" value="InterPro"/>
</dbReference>
<evidence type="ECO:0000259" key="10">
    <source>
        <dbReference type="PROSITE" id="PS50850"/>
    </source>
</evidence>
<reference evidence="11 12" key="1">
    <citation type="submission" date="2021-05" db="EMBL/GenBank/DDBJ databases">
        <title>Novel Bacillus species.</title>
        <authorList>
            <person name="Liu G."/>
        </authorList>
    </citation>
    <scope>NUCLEOTIDE SEQUENCE [LARGE SCALE GENOMIC DNA]</scope>
    <source>
        <strain evidence="11 12">FJAT-49682</strain>
    </source>
</reference>
<name>A0A942UQJ5_9BACI</name>
<evidence type="ECO:0000313" key="11">
    <source>
        <dbReference type="EMBL" id="MBS4224272.1"/>
    </source>
</evidence>
<comment type="subcellular location">
    <subcellularLocation>
        <location evidence="1">Cell membrane</location>
        <topology evidence="1">Multi-pass membrane protein</topology>
    </subcellularLocation>
</comment>
<dbReference type="EMBL" id="JAGYPN010000003">
    <property type="protein sequence ID" value="MBS4224272.1"/>
    <property type="molecule type" value="Genomic_DNA"/>
</dbReference>
<sequence>MYTRLKNLFAIKGYSLFVICLLLIGIGISITSPYLPLFLTEDFGMSAGAFGIFMAISSLGGVVVNSLIAKHSDSGMDRRWIIIIAALSAAIGYASYLVFHNFFILLIVVALFNGLAAPALPQIYASAHESANASKSDDKTLAISTLRSLVSLGFLLGPLFGTLILALAGYKGIFLGTAVIYLIVASLVFLFLQKRKIVQSNTKKKKSSDTSWIKNRQIRLPFIAFFFLFVINTIHLIITPLFIVNELNGTYRDVGVVVSICAGLEIPIMLGLGALGKKISNHTLMIYGCLIVVIYYGILSVATHPWQLIPAQLLQATFVAIVMGIGLSYFTERLPNSPGVATTIYYNGSTIGRLVGSLGGGFIAQIAGVRSVFWMCLALGVFSFLIFWRTRSHVEMEVPSEQIRSV</sequence>
<evidence type="ECO:0000256" key="9">
    <source>
        <dbReference type="SAM" id="Phobius"/>
    </source>
</evidence>
<keyword evidence="12" id="KW-1185">Reference proteome</keyword>